<evidence type="ECO:0000313" key="4">
    <source>
        <dbReference type="WBParaSite" id="SVE_1864700.1"/>
    </source>
</evidence>
<dbReference type="Gene3D" id="3.30.200.20">
    <property type="entry name" value="Phosphorylase Kinase, domain 1"/>
    <property type="match status" value="1"/>
</dbReference>
<dbReference type="AlphaFoldDB" id="A0A0K0G1Q5"/>
<feature type="compositionally biased region" description="Polar residues" evidence="1">
    <location>
        <begin position="819"/>
        <end position="828"/>
    </location>
</feature>
<dbReference type="PROSITE" id="PS50011">
    <property type="entry name" value="PROTEIN_KINASE_DOM"/>
    <property type="match status" value="1"/>
</dbReference>
<dbReference type="InterPro" id="IPR011009">
    <property type="entry name" value="Kinase-like_dom_sf"/>
</dbReference>
<dbReference type="STRING" id="75913.A0A0K0G1Q5"/>
<organism evidence="3 4">
    <name type="scientific">Strongyloides venezuelensis</name>
    <name type="common">Threadworm</name>
    <dbReference type="NCBI Taxonomy" id="75913"/>
    <lineage>
        <taxon>Eukaryota</taxon>
        <taxon>Metazoa</taxon>
        <taxon>Ecdysozoa</taxon>
        <taxon>Nematoda</taxon>
        <taxon>Chromadorea</taxon>
        <taxon>Rhabditida</taxon>
        <taxon>Tylenchina</taxon>
        <taxon>Panagrolaimomorpha</taxon>
        <taxon>Strongyloidoidea</taxon>
        <taxon>Strongyloididae</taxon>
        <taxon>Strongyloides</taxon>
    </lineage>
</organism>
<dbReference type="GO" id="GO:0004672">
    <property type="term" value="F:protein kinase activity"/>
    <property type="evidence" value="ECO:0007669"/>
    <property type="project" value="InterPro"/>
</dbReference>
<dbReference type="WBParaSite" id="SVE_1864700.1">
    <property type="protein sequence ID" value="SVE_1864700.1"/>
    <property type="gene ID" value="SVE_1864700"/>
</dbReference>
<evidence type="ECO:0000313" key="3">
    <source>
        <dbReference type="Proteomes" id="UP000035680"/>
    </source>
</evidence>
<reference evidence="4" key="2">
    <citation type="submission" date="2015-08" db="UniProtKB">
        <authorList>
            <consortium name="WormBaseParasite"/>
        </authorList>
    </citation>
    <scope>IDENTIFICATION</scope>
</reference>
<dbReference type="SMART" id="SM00220">
    <property type="entry name" value="S_TKc"/>
    <property type="match status" value="1"/>
</dbReference>
<sequence length="976" mass="110810">MFMLYDDKPISKSPNGSFLKFDQELEKGTFKTVYRGLNTETRTAVAWCELDEDKFSKEELEKFKSEISMLIKFEHLNIEKFYDYWECNDIGKSRCIVLIKELMISATLKLYIEKFKTLDMKIIKHWSRQILSGLNFLHTRTPPIIHRNLNCDNIFILAATGNVKIGNFGLSKFNNMTLANCSLGTLEFIAPEMYDENYDEAVDVYAFGMCLLEMVTGEYPYSECNSPIQVYKKVTAGLKPDCLSKVSDKCSEVRVIIERCIRVNRNERMTVGQLMAHDFFASDDQYSVKIELKNKEDLLKNSTSSEIELDVTEVKEEIQQILNESGQLLFFSDYVDNTVENLMDQSIVQYYTLENDRQVSEENEADRILGIDDDVSSSSTSSLYSCENTNSCSILTENNINLLPVDNFSKCDKKTVKKGRFDVKTVNIPPYIFDENPKLPDVPRGLIENTGIDYDIFANLKNRDISLYQSIENNNVVTKSVEMSKIDLASKIRTASTSHQPELKEVRCAQSLSGEQVDILNGQNRKDLLIPTSFQYSTNKDKTDFSNQQSENGLKISKTLTDDISFNNTTDCLPSNTDNNVTSDDSDKNKILPHDSLTNENGNLAKDLDSYIQSLELGLKKLSRACNVTLNLNNGINQASPDPENVSIFQNNTKGTVPSRTSQTDFHSGVNVEELKYLLEMTQRQITLQQQMLMSVFESKASKTINQSGLSKEDVNVSNNCGNNQLLDNHNQQKSIISPNDCIHQSPIQKVSLQMNVTSEYLQAPLDNQKILPNTLSDNLPFSQGPPHNSEGGGCVEEVEKKKDSTNKSQNMCDEKTSITKGNSRKNSVTSVFDESKKDCLHKNSIDSPNEEILKKLSLNNGNLVNLLSQEVEDVLNYQKSSNTTKNIPSYVCKNSPYPCHSPEYHSIIDADLDVIEKESELYKIDKLVFRTLERHKKELLELRNRQCTEIQEIKHLSSLMALKTQELIYAIKSRR</sequence>
<dbReference type="SUPFAM" id="SSF56112">
    <property type="entry name" value="Protein kinase-like (PK-like)"/>
    <property type="match status" value="1"/>
</dbReference>
<feature type="domain" description="Protein kinase" evidence="2">
    <location>
        <begin position="19"/>
        <end position="280"/>
    </location>
</feature>
<dbReference type="Gene3D" id="1.10.510.10">
    <property type="entry name" value="Transferase(Phosphotransferase) domain 1"/>
    <property type="match status" value="1"/>
</dbReference>
<dbReference type="PANTHER" id="PTHR13902">
    <property type="entry name" value="SERINE/THREONINE-PROTEIN KINASE WNK WITH NO LYSINE -RELATED"/>
    <property type="match status" value="1"/>
</dbReference>
<feature type="region of interest" description="Disordered" evidence="1">
    <location>
        <begin position="568"/>
        <end position="599"/>
    </location>
</feature>
<feature type="region of interest" description="Disordered" evidence="1">
    <location>
        <begin position="800"/>
        <end position="828"/>
    </location>
</feature>
<dbReference type="Pfam" id="PF00069">
    <property type="entry name" value="Pkinase"/>
    <property type="match status" value="1"/>
</dbReference>
<evidence type="ECO:0000259" key="2">
    <source>
        <dbReference type="PROSITE" id="PS50011"/>
    </source>
</evidence>
<protein>
    <submittedName>
        <fullName evidence="4">Protein kinase domain-containing protein</fullName>
    </submittedName>
</protein>
<accession>A0A0K0G1Q5</accession>
<dbReference type="GO" id="GO:0005524">
    <property type="term" value="F:ATP binding"/>
    <property type="evidence" value="ECO:0007669"/>
    <property type="project" value="InterPro"/>
</dbReference>
<keyword evidence="3" id="KW-1185">Reference proteome</keyword>
<dbReference type="InterPro" id="IPR000719">
    <property type="entry name" value="Prot_kinase_dom"/>
</dbReference>
<dbReference type="FunFam" id="3.30.200.20:FF:000494">
    <property type="entry name" value="serine/threonine-protein kinase WNK2 isoform X2"/>
    <property type="match status" value="1"/>
</dbReference>
<reference evidence="3" key="1">
    <citation type="submission" date="2014-07" db="EMBL/GenBank/DDBJ databases">
        <authorList>
            <person name="Martin A.A"/>
            <person name="De Silva N."/>
        </authorList>
    </citation>
    <scope>NUCLEOTIDE SEQUENCE</scope>
</reference>
<dbReference type="Proteomes" id="UP000035680">
    <property type="component" value="Unassembled WGS sequence"/>
</dbReference>
<proteinExistence type="predicted"/>
<evidence type="ECO:0000256" key="1">
    <source>
        <dbReference type="SAM" id="MobiDB-lite"/>
    </source>
</evidence>
<name>A0A0K0G1Q5_STRVS</name>
<dbReference type="InterPro" id="IPR050588">
    <property type="entry name" value="WNK_Ser-Thr_kinase"/>
</dbReference>